<dbReference type="GO" id="GO:0046353">
    <property type="term" value="F:aminoglycoside 3-N-acetyltransferase activity"/>
    <property type="evidence" value="ECO:0007669"/>
    <property type="project" value="UniProtKB-EC"/>
</dbReference>
<dbReference type="Pfam" id="PF02522">
    <property type="entry name" value="Antibiotic_NAT"/>
    <property type="match status" value="1"/>
</dbReference>
<comment type="caution">
    <text evidence="6">The sequence shown here is derived from an EMBL/GenBank/DDBJ whole genome shotgun (WGS) entry which is preliminary data.</text>
</comment>
<dbReference type="AlphaFoldDB" id="A0A0N1MP26"/>
<proteinExistence type="inferred from homology"/>
<evidence type="ECO:0000256" key="4">
    <source>
        <dbReference type="ARBA" id="ARBA00023315"/>
    </source>
</evidence>
<dbReference type="PATRIC" id="fig|35818.11.peg.374"/>
<dbReference type="GO" id="GO:0046677">
    <property type="term" value="P:response to antibiotic"/>
    <property type="evidence" value="ECO:0007669"/>
    <property type="project" value="UniProtKB-KW"/>
</dbReference>
<evidence type="ECO:0000256" key="3">
    <source>
        <dbReference type="ARBA" id="ARBA00022679"/>
    </source>
</evidence>
<dbReference type="SUPFAM" id="SSF110710">
    <property type="entry name" value="TTHA0583/YokD-like"/>
    <property type="match status" value="1"/>
</dbReference>
<dbReference type="Proteomes" id="UP000037997">
    <property type="component" value="Unassembled WGS sequence"/>
</dbReference>
<evidence type="ECO:0000256" key="1">
    <source>
        <dbReference type="ARBA" id="ARBA00006383"/>
    </source>
</evidence>
<evidence type="ECO:0000313" key="6">
    <source>
        <dbReference type="EMBL" id="KPH56493.1"/>
    </source>
</evidence>
<dbReference type="PANTHER" id="PTHR11104">
    <property type="entry name" value="AMINOGLYCOSIDE N3-ACETYLTRANSFERASE"/>
    <property type="match status" value="1"/>
</dbReference>
<accession>A0A0N1MP26</accession>
<evidence type="ECO:0000256" key="5">
    <source>
        <dbReference type="RuleBase" id="RU365031"/>
    </source>
</evidence>
<gene>
    <name evidence="6" type="ORF">HPU229334_01900</name>
</gene>
<sequence>MIHSALQNLGRLAGENFLDIPKIWLEVMMNYFDNLIMPCFNYSFPKTKIADLRILKSEVGVLSEVFRNHNTIRSTHPIFGFCGIGTEISEILKPNQIEHNPFCKESVYGRLWDKNALMVFLGIDIRVCTFVVFVEAMYGVKYRYFKPFFGKVIGDFGEIRGDFYHFCLPLGESLKVNFFRIQEEMIANGIIKKQIFGGSKVYYFCTKPFLEYVIKRLQEEPFILLQEAPKHFYIFKDGKESVIA</sequence>
<dbReference type="EMBL" id="JNOC01000015">
    <property type="protein sequence ID" value="KPH56493.1"/>
    <property type="molecule type" value="Genomic_DNA"/>
</dbReference>
<comment type="catalytic activity">
    <reaction evidence="5">
        <text>a 2-deoxystreptamine antibiotic + acetyl-CoA = an N(3)-acetyl-2-deoxystreptamine antibiotic + CoA + H(+)</text>
        <dbReference type="Rhea" id="RHEA:12665"/>
        <dbReference type="ChEBI" id="CHEBI:15378"/>
        <dbReference type="ChEBI" id="CHEBI:57287"/>
        <dbReference type="ChEBI" id="CHEBI:57288"/>
        <dbReference type="ChEBI" id="CHEBI:57921"/>
        <dbReference type="ChEBI" id="CHEBI:77452"/>
        <dbReference type="EC" id="2.3.1.81"/>
    </reaction>
</comment>
<dbReference type="InterPro" id="IPR028345">
    <property type="entry name" value="Antibiotic_NAT-like"/>
</dbReference>
<dbReference type="PANTHER" id="PTHR11104:SF0">
    <property type="entry name" value="SPBETA PROPHAGE-DERIVED AMINOGLYCOSIDE N(3')-ACETYLTRANSFERASE-LIKE PROTEIN YOKD"/>
    <property type="match status" value="1"/>
</dbReference>
<organism evidence="6 7">
    <name type="scientific">Helicobacter pullorum</name>
    <dbReference type="NCBI Taxonomy" id="35818"/>
    <lineage>
        <taxon>Bacteria</taxon>
        <taxon>Pseudomonadati</taxon>
        <taxon>Campylobacterota</taxon>
        <taxon>Epsilonproteobacteria</taxon>
        <taxon>Campylobacterales</taxon>
        <taxon>Helicobacteraceae</taxon>
        <taxon>Helicobacter</taxon>
    </lineage>
</organism>
<evidence type="ECO:0000256" key="2">
    <source>
        <dbReference type="ARBA" id="ARBA00012882"/>
    </source>
</evidence>
<keyword evidence="3 5" id="KW-0808">Transferase</keyword>
<dbReference type="STRING" id="35818.HPU229336_07405"/>
<dbReference type="InterPro" id="IPR003679">
    <property type="entry name" value="Amioglycoside_AcTrfase"/>
</dbReference>
<name>A0A0N1MP26_9HELI</name>
<reference evidence="6 7" key="1">
    <citation type="submission" date="2014-06" db="EMBL/GenBank/DDBJ databases">
        <title>Helicobacter pullorum isolates in fresh chicken meat - phenotypic and genotypic features.</title>
        <authorList>
            <person name="Borges V."/>
            <person name="Santos A."/>
            <person name="Correia C.B."/>
            <person name="Saraiva M."/>
            <person name="Menard A."/>
            <person name="Vieira L."/>
            <person name="Sampaio D.A."/>
            <person name="Gomes J.P."/>
            <person name="Oleastro M."/>
        </authorList>
    </citation>
    <scope>NUCLEOTIDE SEQUENCE [LARGE SCALE GENOMIC DNA]</scope>
    <source>
        <strain evidence="6 7">229334/12</strain>
    </source>
</reference>
<keyword evidence="4 5" id="KW-0012">Acyltransferase</keyword>
<comment type="similarity">
    <text evidence="1 5">Belongs to the antibiotic N-acetyltransferase family.</text>
</comment>
<dbReference type="EC" id="2.3.1.-" evidence="5"/>
<keyword evidence="5" id="KW-0046">Antibiotic resistance</keyword>
<protein>
    <recommendedName>
        <fullName evidence="2 5">Aminoglycoside N(3)-acetyltransferase</fullName>
        <ecNumber evidence="5">2.3.1.-</ecNumber>
    </recommendedName>
</protein>
<evidence type="ECO:0000313" key="7">
    <source>
        <dbReference type="Proteomes" id="UP000037997"/>
    </source>
</evidence>